<dbReference type="PANTHER" id="PTHR31769">
    <property type="entry name" value="OS07G0462200 PROTEIN-RELATED"/>
    <property type="match status" value="1"/>
</dbReference>
<dbReference type="OrthoDB" id="678343at2759"/>
<feature type="transmembrane region" description="Helical" evidence="7">
    <location>
        <begin position="7"/>
        <end position="28"/>
    </location>
</feature>
<keyword evidence="9" id="KW-1185">Reference proteome</keyword>
<evidence type="ECO:0000313" key="9">
    <source>
        <dbReference type="Proteomes" id="UP001153076"/>
    </source>
</evidence>
<dbReference type="Pfam" id="PF06749">
    <property type="entry name" value="DUF1218"/>
    <property type="match status" value="1"/>
</dbReference>
<dbReference type="AlphaFoldDB" id="A0A9Q1KF88"/>
<dbReference type="GO" id="GO:0012505">
    <property type="term" value="C:endomembrane system"/>
    <property type="evidence" value="ECO:0007669"/>
    <property type="project" value="UniProtKB-SubCell"/>
</dbReference>
<dbReference type="Proteomes" id="UP001153076">
    <property type="component" value="Unassembled WGS sequence"/>
</dbReference>
<accession>A0A9Q1KF88</accession>
<evidence type="ECO:0000256" key="3">
    <source>
        <dbReference type="ARBA" id="ARBA00022729"/>
    </source>
</evidence>
<name>A0A9Q1KF88_9CARY</name>
<comment type="similarity">
    <text evidence="6">Belongs to the DESIGUAL family.</text>
</comment>
<evidence type="ECO:0000256" key="5">
    <source>
        <dbReference type="ARBA" id="ARBA00023136"/>
    </source>
</evidence>
<keyword evidence="2 7" id="KW-0812">Transmembrane</keyword>
<comment type="caution">
    <text evidence="8">The sequence shown here is derived from an EMBL/GenBank/DDBJ whole genome shotgun (WGS) entry which is preliminary data.</text>
</comment>
<feature type="transmembrane region" description="Helical" evidence="7">
    <location>
        <begin position="93"/>
        <end position="116"/>
    </location>
</feature>
<evidence type="ECO:0000256" key="7">
    <source>
        <dbReference type="SAM" id="Phobius"/>
    </source>
</evidence>
<evidence type="ECO:0000256" key="2">
    <source>
        <dbReference type="ARBA" id="ARBA00022692"/>
    </source>
</evidence>
<comment type="subcellular location">
    <subcellularLocation>
        <location evidence="1">Endomembrane system</location>
        <topology evidence="1">Multi-pass membrane protein</topology>
    </subcellularLocation>
</comment>
<feature type="transmembrane region" description="Helical" evidence="7">
    <location>
        <begin position="142"/>
        <end position="164"/>
    </location>
</feature>
<gene>
    <name evidence="8" type="ORF">Cgig2_018722</name>
</gene>
<keyword evidence="5 7" id="KW-0472">Membrane</keyword>
<evidence type="ECO:0000256" key="1">
    <source>
        <dbReference type="ARBA" id="ARBA00004127"/>
    </source>
</evidence>
<keyword evidence="4 7" id="KW-1133">Transmembrane helix</keyword>
<proteinExistence type="inferred from homology"/>
<evidence type="ECO:0000256" key="4">
    <source>
        <dbReference type="ARBA" id="ARBA00022989"/>
    </source>
</evidence>
<feature type="transmembrane region" description="Helical" evidence="7">
    <location>
        <begin position="48"/>
        <end position="81"/>
    </location>
</feature>
<dbReference type="EMBL" id="JAKOGI010000141">
    <property type="protein sequence ID" value="KAJ8442445.1"/>
    <property type="molecule type" value="Genomic_DNA"/>
</dbReference>
<protein>
    <submittedName>
        <fullName evidence="8">Uncharacterized protein</fullName>
    </submittedName>
</protein>
<dbReference type="InterPro" id="IPR052222">
    <property type="entry name" value="DESIGUAL"/>
</dbReference>
<sequence length="197" mass="20941">MARSKSIVVSASAIVFGALAVALSILAYEKRIKTEEVGVTSKVCNYPFSPSFALGIIAALALLVEQLIISGGIGCFCCGGTKCPTNCCGITSLIVYILSWLSFLIAFMGLIATAILNNHHYLANKYPRSDTESGCKTGKENLFLGAAVWCVFTVGLGLISYALFSAGARRDRSHQRDGYLANEQGNVAMGQTQVQAK</sequence>
<dbReference type="InterPro" id="IPR009606">
    <property type="entry name" value="DEAL/Modifying_wall_lignin1/2"/>
</dbReference>
<organism evidence="8 9">
    <name type="scientific">Carnegiea gigantea</name>
    <dbReference type="NCBI Taxonomy" id="171969"/>
    <lineage>
        <taxon>Eukaryota</taxon>
        <taxon>Viridiplantae</taxon>
        <taxon>Streptophyta</taxon>
        <taxon>Embryophyta</taxon>
        <taxon>Tracheophyta</taxon>
        <taxon>Spermatophyta</taxon>
        <taxon>Magnoliopsida</taxon>
        <taxon>eudicotyledons</taxon>
        <taxon>Gunneridae</taxon>
        <taxon>Pentapetalae</taxon>
        <taxon>Caryophyllales</taxon>
        <taxon>Cactineae</taxon>
        <taxon>Cactaceae</taxon>
        <taxon>Cactoideae</taxon>
        <taxon>Echinocereeae</taxon>
        <taxon>Carnegiea</taxon>
    </lineage>
</organism>
<evidence type="ECO:0000313" key="8">
    <source>
        <dbReference type="EMBL" id="KAJ8442445.1"/>
    </source>
</evidence>
<reference evidence="8" key="1">
    <citation type="submission" date="2022-04" db="EMBL/GenBank/DDBJ databases">
        <title>Carnegiea gigantea Genome sequencing and assembly v2.</title>
        <authorList>
            <person name="Copetti D."/>
            <person name="Sanderson M.J."/>
            <person name="Burquez A."/>
            <person name="Wojciechowski M.F."/>
        </authorList>
    </citation>
    <scope>NUCLEOTIDE SEQUENCE</scope>
    <source>
        <strain evidence="8">SGP5-SGP5p</strain>
        <tissue evidence="8">Aerial part</tissue>
    </source>
</reference>
<keyword evidence="3" id="KW-0732">Signal</keyword>
<evidence type="ECO:0000256" key="6">
    <source>
        <dbReference type="ARBA" id="ARBA00029467"/>
    </source>
</evidence>